<evidence type="ECO:0000259" key="1">
    <source>
        <dbReference type="PROSITE" id="PS51186"/>
    </source>
</evidence>
<dbReference type="Gene3D" id="3.40.630.30">
    <property type="match status" value="1"/>
</dbReference>
<comment type="caution">
    <text evidence="2">The sequence shown here is derived from an EMBL/GenBank/DDBJ whole genome shotgun (WGS) entry which is preliminary data.</text>
</comment>
<proteinExistence type="predicted"/>
<name>A0A542ERV5_9ACTN</name>
<keyword evidence="3" id="KW-1185">Reference proteome</keyword>
<dbReference type="PANTHER" id="PTHR43072">
    <property type="entry name" value="N-ACETYLTRANSFERASE"/>
    <property type="match status" value="1"/>
</dbReference>
<organism evidence="2 3">
    <name type="scientific">Kribbella jejuensis</name>
    <dbReference type="NCBI Taxonomy" id="236068"/>
    <lineage>
        <taxon>Bacteria</taxon>
        <taxon>Bacillati</taxon>
        <taxon>Actinomycetota</taxon>
        <taxon>Actinomycetes</taxon>
        <taxon>Propionibacteriales</taxon>
        <taxon>Kribbellaceae</taxon>
        <taxon>Kribbella</taxon>
    </lineage>
</organism>
<accession>A0A542ERV5</accession>
<dbReference type="InterPro" id="IPR016181">
    <property type="entry name" value="Acyl_CoA_acyltransferase"/>
</dbReference>
<dbReference type="GO" id="GO:0016747">
    <property type="term" value="F:acyltransferase activity, transferring groups other than amino-acyl groups"/>
    <property type="evidence" value="ECO:0007669"/>
    <property type="project" value="InterPro"/>
</dbReference>
<dbReference type="PROSITE" id="PS51186">
    <property type="entry name" value="GNAT"/>
    <property type="match status" value="1"/>
</dbReference>
<dbReference type="Proteomes" id="UP000316298">
    <property type="component" value="Unassembled WGS sequence"/>
</dbReference>
<evidence type="ECO:0000313" key="2">
    <source>
        <dbReference type="EMBL" id="TQJ18082.1"/>
    </source>
</evidence>
<dbReference type="AlphaFoldDB" id="A0A542ERV5"/>
<dbReference type="SUPFAM" id="SSF55729">
    <property type="entry name" value="Acyl-CoA N-acyltransferases (Nat)"/>
    <property type="match status" value="1"/>
</dbReference>
<dbReference type="OrthoDB" id="3173333at2"/>
<gene>
    <name evidence="2" type="ORF">FB475_2216</name>
</gene>
<protein>
    <submittedName>
        <fullName evidence="2">Phosphinothricin acetyltransferase</fullName>
    </submittedName>
</protein>
<evidence type="ECO:0000313" key="3">
    <source>
        <dbReference type="Proteomes" id="UP000316298"/>
    </source>
</evidence>
<keyword evidence="2" id="KW-0808">Transferase</keyword>
<dbReference type="InterPro" id="IPR000182">
    <property type="entry name" value="GNAT_dom"/>
</dbReference>
<dbReference type="RefSeq" id="WP_141855001.1">
    <property type="nucleotide sequence ID" value="NZ_BAAAKA010000045.1"/>
</dbReference>
<sequence length="173" mass="19029">MVQIRDASAADAEACAAIYAPYVTGTAITFELEPPTAAEMAERIAKAVATHAWLVLEDDGQVVGYAYGGPMKPRPAYRWSCEVSVYVSPTHHRTGAGRRLYDALFERLVARGYRTAVAGVTLPNPASEALHKSLGFEPIGIYRNIGWKHDSWHDVAWSQRPLAQLPDPPEEPR</sequence>
<dbReference type="Pfam" id="PF13420">
    <property type="entry name" value="Acetyltransf_4"/>
    <property type="match status" value="1"/>
</dbReference>
<dbReference type="EMBL" id="VFMM01000001">
    <property type="protein sequence ID" value="TQJ18082.1"/>
    <property type="molecule type" value="Genomic_DNA"/>
</dbReference>
<feature type="domain" description="N-acetyltransferase" evidence="1">
    <location>
        <begin position="2"/>
        <end position="162"/>
    </location>
</feature>
<reference evidence="2 3" key="1">
    <citation type="submission" date="2019-06" db="EMBL/GenBank/DDBJ databases">
        <title>Sequencing the genomes of 1000 actinobacteria strains.</title>
        <authorList>
            <person name="Klenk H.-P."/>
        </authorList>
    </citation>
    <scope>NUCLEOTIDE SEQUENCE [LARGE SCALE GENOMIC DNA]</scope>
    <source>
        <strain evidence="2 3">DSM 17305</strain>
    </source>
</reference>
<dbReference type="CDD" id="cd04301">
    <property type="entry name" value="NAT_SF"/>
    <property type="match status" value="1"/>
</dbReference>
<dbReference type="PANTHER" id="PTHR43072:SF8">
    <property type="entry name" value="ACYLTRANSFERASE FABY-RELATED"/>
    <property type="match status" value="1"/>
</dbReference>